<dbReference type="Pfam" id="PF06796">
    <property type="entry name" value="NapE"/>
    <property type="match status" value="1"/>
</dbReference>
<dbReference type="STRING" id="1122190.GCA_000621105_01848"/>
<dbReference type="AlphaFoldDB" id="A0A011NA05"/>
<comment type="caution">
    <text evidence="1">The sequence shown here is derived from an EMBL/GenBank/DDBJ whole genome shotgun (WGS) entry which is preliminary data.</text>
</comment>
<accession>A0A011NA05</accession>
<dbReference type="InterPro" id="IPR010649">
    <property type="entry name" value="NapE_TorE"/>
</dbReference>
<dbReference type="RefSeq" id="WP_042804317.1">
    <property type="nucleotide sequence ID" value="NZ_AVSP01000011.1"/>
</dbReference>
<sequence length="44" mass="4830">MRSELFKTLLLSGLILPLLMAFAVGAYGFIVWMLQMFVIGLPGA</sequence>
<keyword evidence="2" id="KW-1185">Reference proteome</keyword>
<proteinExistence type="predicted"/>
<dbReference type="PATRIC" id="fig|1450449.3.peg.2150"/>
<reference evidence="1 2" key="1">
    <citation type="journal article" date="2014" name="Genome Announc.">
        <title>Genome Sequence of a Presumptive Mannheimia haemolytica Strain with an A1/A6-Cross-Reactive Serotype from a White-Tailed Deer (Odocoileus virginianus).</title>
        <authorList>
            <person name="Lawrence P.K."/>
            <person name="Bey R.F."/>
            <person name="Wiener B."/>
            <person name="Kittichotirat W."/>
            <person name="Bumgarner R.E."/>
        </authorList>
    </citation>
    <scope>NUCLEOTIDE SEQUENCE [LARGE SCALE GENOMIC DNA]</scope>
    <source>
        <strain evidence="1 2">PKL10</strain>
    </source>
</reference>
<name>A0A011NA05_9PAST</name>
<protein>
    <submittedName>
        <fullName evidence="1">Nitrate/trimethylamine N-oxide reductase NapE/TorE</fullName>
    </submittedName>
</protein>
<evidence type="ECO:0000313" key="2">
    <source>
        <dbReference type="Proteomes" id="UP000054123"/>
    </source>
</evidence>
<dbReference type="Proteomes" id="UP000054123">
    <property type="component" value="Unassembled WGS sequence"/>
</dbReference>
<gene>
    <name evidence="1" type="ORF">AK33_10775</name>
</gene>
<dbReference type="EMBL" id="JANJ01000008">
    <property type="protein sequence ID" value="EXI61422.1"/>
    <property type="molecule type" value="Genomic_DNA"/>
</dbReference>
<organism evidence="1 2">
    <name type="scientific">Mannheimia granulomatis</name>
    <dbReference type="NCBI Taxonomy" id="85402"/>
    <lineage>
        <taxon>Bacteria</taxon>
        <taxon>Pseudomonadati</taxon>
        <taxon>Pseudomonadota</taxon>
        <taxon>Gammaproteobacteria</taxon>
        <taxon>Pasteurellales</taxon>
        <taxon>Pasteurellaceae</taxon>
        <taxon>Mannheimia</taxon>
    </lineage>
</organism>
<evidence type="ECO:0000313" key="1">
    <source>
        <dbReference type="EMBL" id="EXI61422.1"/>
    </source>
</evidence>